<proteinExistence type="predicted"/>
<keyword evidence="1" id="KW-0472">Membrane</keyword>
<reference evidence="3" key="1">
    <citation type="journal article" date="2019" name="Int. J. Syst. Evol. Microbiol.">
        <title>The Global Catalogue of Microorganisms (GCM) 10K type strain sequencing project: providing services to taxonomists for standard genome sequencing and annotation.</title>
        <authorList>
            <consortium name="The Broad Institute Genomics Platform"/>
            <consortium name="The Broad Institute Genome Sequencing Center for Infectious Disease"/>
            <person name="Wu L."/>
            <person name="Ma J."/>
        </authorList>
    </citation>
    <scope>NUCLEOTIDE SEQUENCE [LARGE SCALE GENOMIC DNA]</scope>
    <source>
        <strain evidence="3">JCM 31486</strain>
    </source>
</reference>
<keyword evidence="1" id="KW-0812">Transmembrane</keyword>
<protein>
    <submittedName>
        <fullName evidence="2">Uncharacterized protein</fullName>
    </submittedName>
</protein>
<evidence type="ECO:0000313" key="2">
    <source>
        <dbReference type="EMBL" id="MFD1049681.1"/>
    </source>
</evidence>
<sequence>LGAIAGGVMIFLKNKLGVMITAVGGGLLFVGAIVWMAIVPSGASIGGNSRATASRVGPSVGC</sequence>
<keyword evidence="3" id="KW-1185">Reference proteome</keyword>
<feature type="transmembrane region" description="Helical" evidence="1">
    <location>
        <begin position="16"/>
        <end position="38"/>
    </location>
</feature>
<evidence type="ECO:0000313" key="3">
    <source>
        <dbReference type="Proteomes" id="UP001597045"/>
    </source>
</evidence>
<dbReference type="Proteomes" id="UP001597045">
    <property type="component" value="Unassembled WGS sequence"/>
</dbReference>
<name>A0ABW3MGN3_9PSEU</name>
<evidence type="ECO:0000256" key="1">
    <source>
        <dbReference type="SAM" id="Phobius"/>
    </source>
</evidence>
<accession>A0ABW3MGN3</accession>
<organism evidence="2 3">
    <name type="scientific">Kibdelosporangium lantanae</name>
    <dbReference type="NCBI Taxonomy" id="1497396"/>
    <lineage>
        <taxon>Bacteria</taxon>
        <taxon>Bacillati</taxon>
        <taxon>Actinomycetota</taxon>
        <taxon>Actinomycetes</taxon>
        <taxon>Pseudonocardiales</taxon>
        <taxon>Pseudonocardiaceae</taxon>
        <taxon>Kibdelosporangium</taxon>
    </lineage>
</organism>
<comment type="caution">
    <text evidence="2">The sequence shown here is derived from an EMBL/GenBank/DDBJ whole genome shotgun (WGS) entry which is preliminary data.</text>
</comment>
<feature type="non-terminal residue" evidence="2">
    <location>
        <position position="1"/>
    </location>
</feature>
<dbReference type="EMBL" id="JBHTIS010002334">
    <property type="protein sequence ID" value="MFD1049681.1"/>
    <property type="molecule type" value="Genomic_DNA"/>
</dbReference>
<keyword evidence="1" id="KW-1133">Transmembrane helix</keyword>
<gene>
    <name evidence="2" type="ORF">ACFQ1S_31220</name>
</gene>